<dbReference type="eggNOG" id="ENOG50332W1">
    <property type="taxonomic scope" value="Bacteria"/>
</dbReference>
<dbReference type="STRING" id="880071.Fleli_3084"/>
<gene>
    <name evidence="1" type="ordered locus">Fleli_3084</name>
</gene>
<keyword evidence="2" id="KW-1185">Reference proteome</keyword>
<dbReference type="RefSeq" id="WP_014798855.1">
    <property type="nucleotide sequence ID" value="NC_018018.1"/>
</dbReference>
<dbReference type="PROSITE" id="PS51257">
    <property type="entry name" value="PROKAR_LIPOPROTEIN"/>
    <property type="match status" value="1"/>
</dbReference>
<dbReference type="AlphaFoldDB" id="I4AN89"/>
<proteinExistence type="predicted"/>
<dbReference type="EMBL" id="CP003345">
    <property type="protein sequence ID" value="AFM05424.1"/>
    <property type="molecule type" value="Genomic_DNA"/>
</dbReference>
<name>I4AN89_BERLS</name>
<evidence type="ECO:0000313" key="1">
    <source>
        <dbReference type="EMBL" id="AFM05424.1"/>
    </source>
</evidence>
<reference evidence="2" key="1">
    <citation type="submission" date="2012-06" db="EMBL/GenBank/DDBJ databases">
        <title>The complete genome of Flexibacter litoralis DSM 6794.</title>
        <authorList>
            <person name="Lucas S."/>
            <person name="Copeland A."/>
            <person name="Lapidus A."/>
            <person name="Glavina del Rio T."/>
            <person name="Dalin E."/>
            <person name="Tice H."/>
            <person name="Bruce D."/>
            <person name="Goodwin L."/>
            <person name="Pitluck S."/>
            <person name="Peters L."/>
            <person name="Ovchinnikova G."/>
            <person name="Lu M."/>
            <person name="Kyrpides N."/>
            <person name="Mavromatis K."/>
            <person name="Ivanova N."/>
            <person name="Brettin T."/>
            <person name="Detter J.C."/>
            <person name="Han C."/>
            <person name="Larimer F."/>
            <person name="Land M."/>
            <person name="Hauser L."/>
            <person name="Markowitz V."/>
            <person name="Cheng J.-F."/>
            <person name="Hugenholtz P."/>
            <person name="Woyke T."/>
            <person name="Wu D."/>
            <person name="Spring S."/>
            <person name="Lang E."/>
            <person name="Kopitz M."/>
            <person name="Brambilla E."/>
            <person name="Klenk H.-P."/>
            <person name="Eisen J.A."/>
        </authorList>
    </citation>
    <scope>NUCLEOTIDE SEQUENCE [LARGE SCALE GENOMIC DNA]</scope>
    <source>
        <strain evidence="2">ATCC 23117 / DSM 6794 / NBRC 15988 / NCIMB 1366 / Sio-4</strain>
    </source>
</reference>
<accession>I4AN89</accession>
<organism evidence="1 2">
    <name type="scientific">Bernardetia litoralis (strain ATCC 23117 / DSM 6794 / NBRC 15988 / NCIMB 1366 / Fx l1 / Sio-4)</name>
    <name type="common">Flexibacter litoralis</name>
    <dbReference type="NCBI Taxonomy" id="880071"/>
    <lineage>
        <taxon>Bacteria</taxon>
        <taxon>Pseudomonadati</taxon>
        <taxon>Bacteroidota</taxon>
        <taxon>Cytophagia</taxon>
        <taxon>Cytophagales</taxon>
        <taxon>Bernardetiaceae</taxon>
        <taxon>Bernardetia</taxon>
    </lineage>
</organism>
<protein>
    <submittedName>
        <fullName evidence="1">Uncharacterized protein</fullName>
    </submittedName>
</protein>
<sequence length="146" mass="17129" precursor="true">MKFFTKLSLLFTFSLFIILLMACQAEDIMKKVIGVTWIRSFEDDKEGTQAYRPETYDFPPARGREGWRFEKDETLTKQVIAPTDGYVSQRGKWNFYLKKDKAILDIILEIVQENIDKKQDEKVKKLSYEIVSASDSILFVKKLNEK</sequence>
<dbReference type="KEGG" id="fli:Fleli_3084"/>
<dbReference type="HOGENOM" id="CLU_158543_0_0_10"/>
<dbReference type="OrthoDB" id="2651079at2"/>
<evidence type="ECO:0000313" key="2">
    <source>
        <dbReference type="Proteomes" id="UP000006054"/>
    </source>
</evidence>
<dbReference type="Proteomes" id="UP000006054">
    <property type="component" value="Chromosome"/>
</dbReference>